<proteinExistence type="predicted"/>
<gene>
    <name evidence="2" type="ORF">HF320_06535</name>
</gene>
<dbReference type="InterPro" id="IPR043519">
    <property type="entry name" value="NT_sf"/>
</dbReference>
<protein>
    <submittedName>
        <fullName evidence="2">Nucleotidyltransferase</fullName>
    </submittedName>
</protein>
<sequence>MTVNSYLQGRANDLVIRETEKEKIQKSVDTIKLRLNGYFGSDLSDVLLFGSYTRGTILPRSADSRSDIDIMAVFKNEYGCKPQTFLDKLKKFAEFRYPNSIVAQSSPSIVLKLEHITFEITPAYKSWYGYYIPASRSEWQATDPNGFNNILVECNKNNEYKIKPVVRLMKLWNLSLNGRDMASFELEKKIAEELKYAYLCCSSYTEYLKKAFFAIQWDTNWKKVDDAVQHIDNALKYEADDMPYSALSEIKKIFPE</sequence>
<dbReference type="EMBL" id="JABBCP010000004">
    <property type="protein sequence ID" value="NMF55980.1"/>
    <property type="molecule type" value="Genomic_DNA"/>
</dbReference>
<dbReference type="SUPFAM" id="SSF81301">
    <property type="entry name" value="Nucleotidyltransferase"/>
    <property type="match status" value="1"/>
</dbReference>
<reference evidence="2 3" key="1">
    <citation type="submission" date="2020-04" db="EMBL/GenBank/DDBJ databases">
        <title>Collinsella sp. KGMB02528 nov., an anaerobic actinobacterium isolated from human feces.</title>
        <authorList>
            <person name="Han K.-I."/>
            <person name="Eom M.K."/>
            <person name="Kim J.-S."/>
            <person name="Lee K.C."/>
            <person name="Suh M.K."/>
            <person name="Park S.-H."/>
            <person name="Lee J.H."/>
            <person name="Kang S.W."/>
            <person name="Park J.-E."/>
            <person name="Oh B.S."/>
            <person name="Yu S.Y."/>
            <person name="Choi S.-H."/>
            <person name="Lee D.H."/>
            <person name="Yoon H."/>
            <person name="Kim B.-Y."/>
            <person name="Lee J.H."/>
            <person name="Lee J.-S."/>
        </authorList>
    </citation>
    <scope>NUCLEOTIDE SEQUENCE [LARGE SCALE GENOMIC DNA]</scope>
    <source>
        <strain evidence="2 3">KGMB02528</strain>
    </source>
</reference>
<keyword evidence="1" id="KW-0051">Antiviral defense</keyword>
<keyword evidence="2" id="KW-0808">Transferase</keyword>
<dbReference type="CDD" id="cd05400">
    <property type="entry name" value="NT_2-5OAS_ClassI-CCAase"/>
    <property type="match status" value="1"/>
</dbReference>
<comment type="caution">
    <text evidence="2">The sequence shown here is derived from an EMBL/GenBank/DDBJ whole genome shotgun (WGS) entry which is preliminary data.</text>
</comment>
<dbReference type="GO" id="GO:0051607">
    <property type="term" value="P:defense response to virus"/>
    <property type="evidence" value="ECO:0007669"/>
    <property type="project" value="UniProtKB-KW"/>
</dbReference>
<dbReference type="RefSeq" id="WP_169277610.1">
    <property type="nucleotide sequence ID" value="NZ_JABBCP010000004.1"/>
</dbReference>
<evidence type="ECO:0000313" key="2">
    <source>
        <dbReference type="EMBL" id="NMF55980.1"/>
    </source>
</evidence>
<dbReference type="Proteomes" id="UP000546970">
    <property type="component" value="Unassembled WGS sequence"/>
</dbReference>
<name>A0A7X9UCM0_9ACTN</name>
<dbReference type="Gene3D" id="3.30.460.10">
    <property type="entry name" value="Beta Polymerase, domain 2"/>
    <property type="match status" value="1"/>
</dbReference>
<keyword evidence="3" id="KW-1185">Reference proteome</keyword>
<evidence type="ECO:0000313" key="3">
    <source>
        <dbReference type="Proteomes" id="UP000546970"/>
    </source>
</evidence>
<accession>A0A7X9UCM0</accession>
<dbReference type="AlphaFoldDB" id="A0A7X9UCM0"/>
<dbReference type="Pfam" id="PF18144">
    <property type="entry name" value="SMODS"/>
    <property type="match status" value="1"/>
</dbReference>
<organism evidence="2 3">
    <name type="scientific">Collinsella acetigenes</name>
    <dbReference type="NCBI Taxonomy" id="2713419"/>
    <lineage>
        <taxon>Bacteria</taxon>
        <taxon>Bacillati</taxon>
        <taxon>Actinomycetota</taxon>
        <taxon>Coriobacteriia</taxon>
        <taxon>Coriobacteriales</taxon>
        <taxon>Coriobacteriaceae</taxon>
        <taxon>Collinsella</taxon>
    </lineage>
</organism>
<dbReference type="InterPro" id="IPR006116">
    <property type="entry name" value="NT_2-5OAS_ClassI-CCAase"/>
</dbReference>
<evidence type="ECO:0000256" key="1">
    <source>
        <dbReference type="ARBA" id="ARBA00023118"/>
    </source>
</evidence>
<dbReference type="GO" id="GO:0016779">
    <property type="term" value="F:nucleotidyltransferase activity"/>
    <property type="evidence" value="ECO:0007669"/>
    <property type="project" value="InterPro"/>
</dbReference>